<dbReference type="PANTHER" id="PTHR46468">
    <property type="entry name" value="SENTRIN-SPECIFIC PROTEASE 8"/>
    <property type="match status" value="1"/>
</dbReference>
<dbReference type="SUPFAM" id="SSF54001">
    <property type="entry name" value="Cysteine proteinases"/>
    <property type="match status" value="1"/>
</dbReference>
<dbReference type="Proteomes" id="UP000008311">
    <property type="component" value="Unassembled WGS sequence"/>
</dbReference>
<dbReference type="eggNOG" id="KOG3246">
    <property type="taxonomic scope" value="Eukaryota"/>
</dbReference>
<dbReference type="GO" id="GO:0000338">
    <property type="term" value="P:protein deneddylation"/>
    <property type="evidence" value="ECO:0000318"/>
    <property type="project" value="GO_Central"/>
</dbReference>
<dbReference type="EMBL" id="EQ973887">
    <property type="protein sequence ID" value="EEF40280.1"/>
    <property type="molecule type" value="Genomic_DNA"/>
</dbReference>
<proteinExistence type="predicted"/>
<keyword evidence="1" id="KW-0788">Thiol protease</keyword>
<sequence>MDDKEVVRYKDVVLKVSDLDVLRGPCFLNDQIIAFYFSYLYAFYDSCTDDVLLVPPSVSFWLANSEEDRENLIDFLEPLKLSTKRLVLFTVNDSTDFGGSEAGTHWSLLFMTGPRIAFHIMIAWRELTIFTPEAL</sequence>
<reference evidence="3" key="1">
    <citation type="journal article" date="2010" name="Nat. Biotechnol.">
        <title>Draft genome sequence of the oilseed species Ricinus communis.</title>
        <authorList>
            <person name="Chan A.P."/>
            <person name="Crabtree J."/>
            <person name="Zhao Q."/>
            <person name="Lorenzi H."/>
            <person name="Orvis J."/>
            <person name="Puiu D."/>
            <person name="Melake-Berhan A."/>
            <person name="Jones K.M."/>
            <person name="Redman J."/>
            <person name="Chen G."/>
            <person name="Cahoon E.B."/>
            <person name="Gedil M."/>
            <person name="Stanke M."/>
            <person name="Haas B.J."/>
            <person name="Wortman J.R."/>
            <person name="Fraser-Liggett C.M."/>
            <person name="Ravel J."/>
            <person name="Rabinowicz P.D."/>
        </authorList>
    </citation>
    <scope>NUCLEOTIDE SEQUENCE [LARGE SCALE GENOMIC DNA]</scope>
    <source>
        <strain evidence="3">cv. Hale</strain>
    </source>
</reference>
<evidence type="ECO:0000313" key="3">
    <source>
        <dbReference type="Proteomes" id="UP000008311"/>
    </source>
</evidence>
<dbReference type="PANTHER" id="PTHR46468:SF1">
    <property type="entry name" value="SENTRIN-SPECIFIC PROTEASE 8"/>
    <property type="match status" value="1"/>
</dbReference>
<dbReference type="InParanoid" id="B9S7W4"/>
<keyword evidence="3" id="KW-1185">Reference proteome</keyword>
<dbReference type="Gene3D" id="3.40.395.10">
    <property type="entry name" value="Adenoviral Proteinase, Chain A"/>
    <property type="match status" value="1"/>
</dbReference>
<accession>B9S7W4</accession>
<evidence type="ECO:0000313" key="2">
    <source>
        <dbReference type="EMBL" id="EEF40280.1"/>
    </source>
</evidence>
<keyword evidence="1" id="KW-0378">Hydrolase</keyword>
<dbReference type="OrthoDB" id="5065855at2759"/>
<dbReference type="STRING" id="3988.B9S7W4"/>
<dbReference type="GO" id="GO:0008234">
    <property type="term" value="F:cysteine-type peptidase activity"/>
    <property type="evidence" value="ECO:0007669"/>
    <property type="project" value="UniProtKB-KW"/>
</dbReference>
<keyword evidence="2" id="KW-0645">Protease</keyword>
<dbReference type="InterPro" id="IPR038765">
    <property type="entry name" value="Papain-like_cys_pep_sf"/>
</dbReference>
<dbReference type="GO" id="GO:0006508">
    <property type="term" value="P:proteolysis"/>
    <property type="evidence" value="ECO:0007669"/>
    <property type="project" value="UniProtKB-KW"/>
</dbReference>
<dbReference type="AlphaFoldDB" id="B9S7W4"/>
<protein>
    <submittedName>
        <fullName evidence="2">Sentrin/sumo-specific protease, senp8, putative</fullName>
    </submittedName>
</protein>
<evidence type="ECO:0000256" key="1">
    <source>
        <dbReference type="ARBA" id="ARBA00022807"/>
    </source>
</evidence>
<name>B9S7W4_RICCO</name>
<dbReference type="GO" id="GO:0019784">
    <property type="term" value="F:deNEDDylase activity"/>
    <property type="evidence" value="ECO:0000318"/>
    <property type="project" value="GO_Central"/>
</dbReference>
<dbReference type="InterPro" id="IPR044613">
    <property type="entry name" value="Nep1/2-like"/>
</dbReference>
<gene>
    <name evidence="2" type="ORF">RCOM_1382280</name>
</gene>
<organism evidence="2 3">
    <name type="scientific">Ricinus communis</name>
    <name type="common">Castor bean</name>
    <dbReference type="NCBI Taxonomy" id="3988"/>
    <lineage>
        <taxon>Eukaryota</taxon>
        <taxon>Viridiplantae</taxon>
        <taxon>Streptophyta</taxon>
        <taxon>Embryophyta</taxon>
        <taxon>Tracheophyta</taxon>
        <taxon>Spermatophyta</taxon>
        <taxon>Magnoliopsida</taxon>
        <taxon>eudicotyledons</taxon>
        <taxon>Gunneridae</taxon>
        <taxon>Pentapetalae</taxon>
        <taxon>rosids</taxon>
        <taxon>fabids</taxon>
        <taxon>Malpighiales</taxon>
        <taxon>Euphorbiaceae</taxon>
        <taxon>Acalyphoideae</taxon>
        <taxon>Acalypheae</taxon>
        <taxon>Ricinus</taxon>
    </lineage>
</organism>